<protein>
    <recommendedName>
        <fullName evidence="3">Secreted protein</fullName>
    </recommendedName>
</protein>
<comment type="caution">
    <text evidence="1">The sequence shown here is derived from an EMBL/GenBank/DDBJ whole genome shotgun (WGS) entry which is preliminary data.</text>
</comment>
<proteinExistence type="predicted"/>
<evidence type="ECO:0000313" key="2">
    <source>
        <dbReference type="Proteomes" id="UP001501821"/>
    </source>
</evidence>
<organism evidence="1 2">
    <name type="scientific">Nocardioides panacisoli</name>
    <dbReference type="NCBI Taxonomy" id="627624"/>
    <lineage>
        <taxon>Bacteria</taxon>
        <taxon>Bacillati</taxon>
        <taxon>Actinomycetota</taxon>
        <taxon>Actinomycetes</taxon>
        <taxon>Propionibacteriales</taxon>
        <taxon>Nocardioidaceae</taxon>
        <taxon>Nocardioides</taxon>
    </lineage>
</organism>
<sequence>MQFHVIGRRSPYVLLGAVVTALLLLVPGGASGSPSPAAKIHDPPRKTIVRVSGDAANGFGIHYFDGTSDFPPTDSEALAECTEYDEQVDRVKCRTQVRTWYYDLADMHQTIHYYKALLEEATD</sequence>
<keyword evidence="2" id="KW-1185">Reference proteome</keyword>
<evidence type="ECO:0000313" key="1">
    <source>
        <dbReference type="EMBL" id="GAA3802977.1"/>
    </source>
</evidence>
<name>A0ABP7I010_9ACTN</name>
<evidence type="ECO:0008006" key="3">
    <source>
        <dbReference type="Google" id="ProtNLM"/>
    </source>
</evidence>
<accession>A0ABP7I010</accession>
<dbReference type="Proteomes" id="UP001501821">
    <property type="component" value="Unassembled WGS sequence"/>
</dbReference>
<dbReference type="EMBL" id="BAABAH010000001">
    <property type="protein sequence ID" value="GAA3802977.1"/>
    <property type="molecule type" value="Genomic_DNA"/>
</dbReference>
<gene>
    <name evidence="1" type="ORF">GCM10022242_02420</name>
</gene>
<reference evidence="2" key="1">
    <citation type="journal article" date="2019" name="Int. J. Syst. Evol. Microbiol.">
        <title>The Global Catalogue of Microorganisms (GCM) 10K type strain sequencing project: providing services to taxonomists for standard genome sequencing and annotation.</title>
        <authorList>
            <consortium name="The Broad Institute Genomics Platform"/>
            <consortium name="The Broad Institute Genome Sequencing Center for Infectious Disease"/>
            <person name="Wu L."/>
            <person name="Ma J."/>
        </authorList>
    </citation>
    <scope>NUCLEOTIDE SEQUENCE [LARGE SCALE GENOMIC DNA]</scope>
    <source>
        <strain evidence="2">JCM 16953</strain>
    </source>
</reference>